<dbReference type="PANTHER" id="PTHR12049:SF7">
    <property type="entry name" value="PROTEIN ARGININE METHYLTRANSFERASE NDUFAF7, MITOCHONDRIAL"/>
    <property type="match status" value="1"/>
</dbReference>
<keyword evidence="2" id="KW-0808">Transferase</keyword>
<dbReference type="PANTHER" id="PTHR12049">
    <property type="entry name" value="PROTEIN ARGININE METHYLTRANSFERASE NDUFAF7, MITOCHONDRIAL"/>
    <property type="match status" value="1"/>
</dbReference>
<comment type="caution">
    <text evidence="3">The sequence shown here is derived from an EMBL/GenBank/DDBJ whole genome shotgun (WGS) entry which is preliminary data.</text>
</comment>
<dbReference type="RefSeq" id="WP_068835802.1">
    <property type="nucleotide sequence ID" value="NZ_JBHSMX010000059.1"/>
</dbReference>
<keyword evidence="1 3" id="KW-0489">Methyltransferase</keyword>
<dbReference type="InterPro" id="IPR029063">
    <property type="entry name" value="SAM-dependent_MTases_sf"/>
</dbReference>
<dbReference type="GO" id="GO:0032259">
    <property type="term" value="P:methylation"/>
    <property type="evidence" value="ECO:0007669"/>
    <property type="project" value="UniProtKB-KW"/>
</dbReference>
<dbReference type="EMBL" id="JBHSMX010000059">
    <property type="protein sequence ID" value="MFC5522860.1"/>
    <property type="molecule type" value="Genomic_DNA"/>
</dbReference>
<name>A0ABW0QE33_9BURK</name>
<gene>
    <name evidence="3" type="ORF">ACFPP7_18380</name>
</gene>
<dbReference type="SUPFAM" id="SSF53335">
    <property type="entry name" value="S-adenosyl-L-methionine-dependent methyltransferases"/>
    <property type="match status" value="1"/>
</dbReference>
<evidence type="ECO:0000313" key="3">
    <source>
        <dbReference type="EMBL" id="MFC5522860.1"/>
    </source>
</evidence>
<keyword evidence="4" id="KW-1185">Reference proteome</keyword>
<dbReference type="Gene3D" id="3.40.50.12710">
    <property type="match status" value="1"/>
</dbReference>
<reference evidence="4" key="1">
    <citation type="journal article" date="2019" name="Int. J. Syst. Evol. Microbiol.">
        <title>The Global Catalogue of Microorganisms (GCM) 10K type strain sequencing project: providing services to taxonomists for standard genome sequencing and annotation.</title>
        <authorList>
            <consortium name="The Broad Institute Genomics Platform"/>
            <consortium name="The Broad Institute Genome Sequencing Center for Infectious Disease"/>
            <person name="Wu L."/>
            <person name="Ma J."/>
        </authorList>
    </citation>
    <scope>NUCLEOTIDE SEQUENCE [LARGE SCALE GENOMIC DNA]</scope>
    <source>
        <strain evidence="4">CGMCC 4.7277</strain>
    </source>
</reference>
<proteinExistence type="predicted"/>
<accession>A0ABW0QE33</accession>
<dbReference type="InterPro" id="IPR003788">
    <property type="entry name" value="NDUFAF7"/>
</dbReference>
<evidence type="ECO:0000256" key="1">
    <source>
        <dbReference type="ARBA" id="ARBA00022603"/>
    </source>
</evidence>
<protein>
    <submittedName>
        <fullName evidence="3">Class I SAM-dependent methyltransferase</fullName>
    </submittedName>
</protein>
<dbReference type="Pfam" id="PF02636">
    <property type="entry name" value="Methyltransf_28"/>
    <property type="match status" value="1"/>
</dbReference>
<evidence type="ECO:0000313" key="4">
    <source>
        <dbReference type="Proteomes" id="UP001596084"/>
    </source>
</evidence>
<organism evidence="3 4">
    <name type="scientific">Polaromonas jejuensis</name>
    <dbReference type="NCBI Taxonomy" id="457502"/>
    <lineage>
        <taxon>Bacteria</taxon>
        <taxon>Pseudomonadati</taxon>
        <taxon>Pseudomonadota</taxon>
        <taxon>Betaproteobacteria</taxon>
        <taxon>Burkholderiales</taxon>
        <taxon>Comamonadaceae</taxon>
        <taxon>Polaromonas</taxon>
    </lineage>
</organism>
<dbReference type="Proteomes" id="UP001596084">
    <property type="component" value="Unassembled WGS sequence"/>
</dbReference>
<sequence>MTHPPILTTDLHAHIVKAIDAAGGWIGFEQFMALALYTPGLGYYANDSRKFGLMPAGGSDFVTAPELSPRFGQTLARQLAQALAATGTAEVWEFGAGSGALALQILDTLGPQIERYTIVDLSGSLAQRQRERLAAHAGKLRWLTELPPQMRGVVVGNEVLDAMPVKLLARLNGVWHERGVVMAPTLLATPLPEKTSSNALPPEGGRVSLGAARRETHEGHFMFADQRTELRPPLEVAGHHDYLTEIHPQAEGFVRTLADRLETGAVFLLDYGFPEHEYYHPQRSMGTLMCHRGHLADADALADVGEKDITAHVNFTGVALAAQEAGMPVLGYTSQGRFLLNCGLLDGLENAGLPERVMLQKLVNEHEMGELFKVVAFGAKNQAEWAPLGFSAGDRSHTL</sequence>
<dbReference type="GO" id="GO:0008168">
    <property type="term" value="F:methyltransferase activity"/>
    <property type="evidence" value="ECO:0007669"/>
    <property type="project" value="UniProtKB-KW"/>
</dbReference>
<evidence type="ECO:0000256" key="2">
    <source>
        <dbReference type="ARBA" id="ARBA00022679"/>
    </source>
</evidence>
<dbReference type="InterPro" id="IPR038375">
    <property type="entry name" value="NDUFAF7_sf"/>
</dbReference>